<dbReference type="InterPro" id="IPR036505">
    <property type="entry name" value="Amidase/PGRP_sf"/>
</dbReference>
<dbReference type="EC" id="3.4.21.-" evidence="8"/>
<dbReference type="SMART" id="SM00644">
    <property type="entry name" value="Ami_2"/>
    <property type="match status" value="1"/>
</dbReference>
<dbReference type="CDD" id="cd06583">
    <property type="entry name" value="PGRP"/>
    <property type="match status" value="1"/>
</dbReference>
<name>A0ABT7LN95_9BURK</name>
<evidence type="ECO:0000256" key="9">
    <source>
        <dbReference type="SAM" id="MobiDB-lite"/>
    </source>
</evidence>
<evidence type="ECO:0000256" key="2">
    <source>
        <dbReference type="ARBA" id="ARBA00008764"/>
    </source>
</evidence>
<evidence type="ECO:0000313" key="12">
    <source>
        <dbReference type="Proteomes" id="UP001238603"/>
    </source>
</evidence>
<evidence type="ECO:0000256" key="3">
    <source>
        <dbReference type="ARBA" id="ARBA00022670"/>
    </source>
</evidence>
<dbReference type="InterPro" id="IPR009003">
    <property type="entry name" value="Peptidase_S1_PA"/>
</dbReference>
<evidence type="ECO:0000313" key="11">
    <source>
        <dbReference type="EMBL" id="MDL5033165.1"/>
    </source>
</evidence>
<dbReference type="RefSeq" id="WP_285983258.1">
    <property type="nucleotide sequence ID" value="NZ_JASVDS010000004.1"/>
</dbReference>
<dbReference type="InterPro" id="IPR051206">
    <property type="entry name" value="NAMLAA_amidase_2"/>
</dbReference>
<dbReference type="Pfam" id="PF01510">
    <property type="entry name" value="Amidase_2"/>
    <property type="match status" value="1"/>
</dbReference>
<dbReference type="Gene3D" id="1.10.530.10">
    <property type="match status" value="1"/>
</dbReference>
<dbReference type="PANTHER" id="PTHR30417:SF1">
    <property type="entry name" value="N-ACETYLMURAMOYL-L-ALANINE AMIDASE AMID"/>
    <property type="match status" value="1"/>
</dbReference>
<dbReference type="Proteomes" id="UP001238603">
    <property type="component" value="Unassembled WGS sequence"/>
</dbReference>
<dbReference type="Gene3D" id="2.40.10.10">
    <property type="entry name" value="Trypsin-like serine proteases"/>
    <property type="match status" value="2"/>
</dbReference>
<dbReference type="InterPro" id="IPR008256">
    <property type="entry name" value="Peptidase_S1B"/>
</dbReference>
<feature type="region of interest" description="Disordered" evidence="9">
    <location>
        <begin position="134"/>
        <end position="216"/>
    </location>
</feature>
<dbReference type="InterPro" id="IPR043504">
    <property type="entry name" value="Peptidase_S1_PA_chymotrypsin"/>
</dbReference>
<dbReference type="PANTHER" id="PTHR30417">
    <property type="entry name" value="N-ACETYLMURAMOYL-L-ALANINE AMIDASE AMID"/>
    <property type="match status" value="1"/>
</dbReference>
<dbReference type="SUPFAM" id="SSF50494">
    <property type="entry name" value="Trypsin-like serine proteases"/>
    <property type="match status" value="1"/>
</dbReference>
<evidence type="ECO:0000256" key="7">
    <source>
        <dbReference type="ARBA" id="ARBA00023316"/>
    </source>
</evidence>
<dbReference type="Gene3D" id="3.40.80.10">
    <property type="entry name" value="Peptidoglycan recognition protein-like"/>
    <property type="match status" value="1"/>
</dbReference>
<dbReference type="InterPro" id="IPR038765">
    <property type="entry name" value="Papain-like_cys_pep_sf"/>
</dbReference>
<accession>A0ABT7LN95</accession>
<dbReference type="Gene3D" id="3.90.1720.10">
    <property type="entry name" value="endopeptidase domain like (from Nostoc punctiforme)"/>
    <property type="match status" value="1"/>
</dbReference>
<proteinExistence type="inferred from homology"/>
<keyword evidence="6 8" id="KW-0720">Serine protease</keyword>
<reference evidence="11 12" key="1">
    <citation type="submission" date="2023-06" db="EMBL/GenBank/DDBJ databases">
        <title>Pelomonas sp. APW6 16S ribosomal RNA gene genome sequencing and assembly.</title>
        <authorList>
            <person name="Woo H."/>
        </authorList>
    </citation>
    <scope>NUCLEOTIDE SEQUENCE [LARGE SCALE GENOMIC DNA]</scope>
    <source>
        <strain evidence="11 12">APW6</strain>
    </source>
</reference>
<feature type="domain" description="N-acetylmuramoyl-L-alanine amidase" evidence="10">
    <location>
        <begin position="776"/>
        <end position="930"/>
    </location>
</feature>
<dbReference type="SUPFAM" id="SSF55846">
    <property type="entry name" value="N-acetylmuramoyl-L-alanine amidase-like"/>
    <property type="match status" value="1"/>
</dbReference>
<dbReference type="InterPro" id="IPR023346">
    <property type="entry name" value="Lysozyme-like_dom_sf"/>
</dbReference>
<evidence type="ECO:0000256" key="1">
    <source>
        <dbReference type="ARBA" id="ARBA00001561"/>
    </source>
</evidence>
<gene>
    <name evidence="11" type="ORF">QRD43_14720</name>
</gene>
<dbReference type="InterPro" id="IPR002502">
    <property type="entry name" value="Amidase_domain"/>
</dbReference>
<evidence type="ECO:0000259" key="10">
    <source>
        <dbReference type="SMART" id="SM00644"/>
    </source>
</evidence>
<sequence length="1594" mass="170644">MPRIQANRDQVDDRFSVLGFTIRTESPLFEVAVATDPALFRADARGRRGRRNFYSSRAQGVLRARRGEAVYLLPQDVLANFVGQPKLYFGLATYRDGTPQQPDFVQLPQSGNMYVSLSGLSERGLRRAVGAFNGSSYGQAGAGRDPSLEWGGDSAAARPATAPGASPAPAAGAPVNPPPAGPVAAGLDYDDGFGPFPPPQSSAQGDEGVQAYRNGNGNGNEPCNGCGDAGAQALDVPLDPGAGGRSISVEAMEAGDIIVSTTRAWVSRAIRLGTLSPVSHVMLYLGGGRVIEAVGSGVREVSVEAALHDAILAVAYRVKNLTAAQRDRALSEARKFKDQPYNYPGIVQRGVAIVAPVTGAVVDAISRVLSVPPQQAHAVYCSQLVLEAYRLAGITLLDAPPSQSTPDAVARLAQTRLRYVGHLKAEDVPYGIQFAVDEDGPDTAPPAQAQSWVEPQEVLLRAYNGTLGDQIRLFADTVKWVAGVDDTHALPHSAIGQVLCYNGDRMIGKATAFFIAPRLLLTNAHVVSGCTKLVIIPGKTGDGAGSEPFGRFETTTWRAHPSYRPGRRDFDFAVVLAPRNAPGGHLSPVEELTQSRPEGVAVCGYSARSRRDDPVGTIVNAVLNPDKQHVHRGYVREISDEVMHYDVQELAGSSGSPVYWIEGGATPRVHVVGVNAGPRDSLTNSGVRLTRAKVQWIRERAAELGQSVSFAAEGGEEEYAGEQALSADDDARGIEGAQPEGHANAGAQALWAEPMGTTAPQYPLARRFVQAATGNFRPANRGRADIQRIVIHITDGCTTGHCRTDAERARAINGTISWFQDPAARVSAHYIVGQDGEVVQMVRHEDVAYHAHTANSNSIGIEHVADAGHRGHVRTAPSRLQLEASAALVTWLCDRFGITPDRAHILGHSEVDSGTTHADCPNAVWDWDTYMRLVTSRQCLAQGLAEQGMADGGAHGLSQDAGGPVLVPAPAPVMQQPLALQMDAASPAAAPAGPQRIASSVSGAQMWRVRAQQGASECELDQLRGYKHPGDTAPAAPAAFQDAPTLSLTDWPRLEGARGDVACLGLEVRWQHNGRSLGQVRISPLGGSDAAGWRLHVKARIFDDAHVYAREEPHFAALRVRLEYCFTPDSGAVVHAFRELHLFGNGRYNIGGDWAQYRALPLEHDGGVAEPDERLNQTAPGTSVAESLEVAARTVAPTAPSRFLQAALSGTTGVRHAVLAAAARELGVREVVNSNRAAGGDATLNDDPEGRIVAYLRECGLSATPGRHNSAYCAAFTTFALRSGGYTGVRGSAGAGGLRAQFEQAGRYHAVEQSRPYDPAQDFRPRPGDVFFTGSPGRESHAGLVVSVDDNGTLHTLEGNTWSPNETTAGVMERNHAAANKGRRYALVGFGSLLDDAAPAQAHGLEADESEAMQVQTPRDPASLSWESARYPDRAAWSRELLQCIRAHKAELDQGNPESYLAGYNQLDAAHQLKFWGELMVAMAQFESSWNPHSRYREANGQYSVGLFQLSYANARDYAWEPVSEERASLEDPLVNIRCAVIVLAHLVAQNRVVASSEGGRHQGGARYWSVLRAGARHKFNEIREYVRTHVPMP</sequence>
<dbReference type="InterPro" id="IPR008258">
    <property type="entry name" value="Transglycosylase_SLT_dom_1"/>
</dbReference>
<dbReference type="SUPFAM" id="SSF53955">
    <property type="entry name" value="Lysozyme-like"/>
    <property type="match status" value="1"/>
</dbReference>
<evidence type="ECO:0000256" key="8">
    <source>
        <dbReference type="RuleBase" id="RU004296"/>
    </source>
</evidence>
<dbReference type="EMBL" id="JASVDS010000004">
    <property type="protein sequence ID" value="MDL5033165.1"/>
    <property type="molecule type" value="Genomic_DNA"/>
</dbReference>
<comment type="similarity">
    <text evidence="2 8">Belongs to the peptidase S1B family.</text>
</comment>
<evidence type="ECO:0000256" key="4">
    <source>
        <dbReference type="ARBA" id="ARBA00022729"/>
    </source>
</evidence>
<dbReference type="GO" id="GO:0008745">
    <property type="term" value="F:N-acetylmuramoyl-L-alanine amidase activity"/>
    <property type="evidence" value="ECO:0007669"/>
    <property type="project" value="UniProtKB-EC"/>
</dbReference>
<keyword evidence="7" id="KW-0961">Cell wall biogenesis/degradation</keyword>
<comment type="catalytic activity">
    <reaction evidence="1">
        <text>Hydrolyzes the link between N-acetylmuramoyl residues and L-amino acid residues in certain cell-wall glycopeptides.</text>
        <dbReference type="EC" id="3.5.1.28"/>
    </reaction>
</comment>
<keyword evidence="3 8" id="KW-0645">Protease</keyword>
<keyword evidence="12" id="KW-1185">Reference proteome</keyword>
<protein>
    <recommendedName>
        <fullName evidence="8">Serine protease</fullName>
        <ecNumber evidence="8">3.4.21.-</ecNumber>
    </recommendedName>
</protein>
<feature type="compositionally biased region" description="Low complexity" evidence="9">
    <location>
        <begin position="151"/>
        <end position="174"/>
    </location>
</feature>
<dbReference type="PRINTS" id="PR00839">
    <property type="entry name" value="V8PROTEASE"/>
</dbReference>
<dbReference type="Pfam" id="PF13365">
    <property type="entry name" value="Trypsin_2"/>
    <property type="match status" value="1"/>
</dbReference>
<organism evidence="11 12">
    <name type="scientific">Roseateles subflavus</name>
    <dbReference type="NCBI Taxonomy" id="3053353"/>
    <lineage>
        <taxon>Bacteria</taxon>
        <taxon>Pseudomonadati</taxon>
        <taxon>Pseudomonadota</taxon>
        <taxon>Betaproteobacteria</taxon>
        <taxon>Burkholderiales</taxon>
        <taxon>Sphaerotilaceae</taxon>
        <taxon>Roseateles</taxon>
    </lineage>
</organism>
<keyword evidence="5 8" id="KW-0378">Hydrolase</keyword>
<evidence type="ECO:0000256" key="5">
    <source>
        <dbReference type="ARBA" id="ARBA00022801"/>
    </source>
</evidence>
<comment type="caution">
    <text evidence="11">The sequence shown here is derived from an EMBL/GenBank/DDBJ whole genome shotgun (WGS) entry which is preliminary data.</text>
</comment>
<dbReference type="SUPFAM" id="SSF54001">
    <property type="entry name" value="Cysteine proteinases"/>
    <property type="match status" value="1"/>
</dbReference>
<evidence type="ECO:0000256" key="6">
    <source>
        <dbReference type="ARBA" id="ARBA00022825"/>
    </source>
</evidence>
<keyword evidence="4" id="KW-0732">Signal</keyword>
<dbReference type="Pfam" id="PF01464">
    <property type="entry name" value="SLT"/>
    <property type="match status" value="1"/>
</dbReference>